<comment type="caution">
    <text evidence="6">The sequence shown here is derived from an EMBL/GenBank/DDBJ whole genome shotgun (WGS) entry which is preliminary data.</text>
</comment>
<name>A0ABS9SFY9_9BACT</name>
<evidence type="ECO:0000256" key="5">
    <source>
        <dbReference type="SAM" id="SignalP"/>
    </source>
</evidence>
<evidence type="ECO:0000313" key="6">
    <source>
        <dbReference type="EMBL" id="MCH5597231.1"/>
    </source>
</evidence>
<dbReference type="InterPro" id="IPR051801">
    <property type="entry name" value="GH28_Enzymes"/>
</dbReference>
<dbReference type="PANTHER" id="PTHR31339:SF9">
    <property type="entry name" value="PLASMIN AND FIBRONECTIN-BINDING PROTEIN A"/>
    <property type="match status" value="1"/>
</dbReference>
<dbReference type="RefSeq" id="WP_240826630.1">
    <property type="nucleotide sequence ID" value="NZ_JAKWBL010000001.1"/>
</dbReference>
<reference evidence="6 7" key="1">
    <citation type="submission" date="2022-02" db="EMBL/GenBank/DDBJ databases">
        <authorList>
            <person name="Min J."/>
        </authorList>
    </citation>
    <scope>NUCLEOTIDE SEQUENCE [LARGE SCALE GENOMIC DNA]</scope>
    <source>
        <strain evidence="6 7">GR10-1</strain>
    </source>
</reference>
<dbReference type="InterPro" id="IPR000743">
    <property type="entry name" value="Glyco_hydro_28"/>
</dbReference>
<dbReference type="Gene3D" id="2.160.20.10">
    <property type="entry name" value="Single-stranded right-handed beta-helix, Pectin lyase-like"/>
    <property type="match status" value="1"/>
</dbReference>
<dbReference type="EMBL" id="JAKWBL010000001">
    <property type="protein sequence ID" value="MCH5597231.1"/>
    <property type="molecule type" value="Genomic_DNA"/>
</dbReference>
<evidence type="ECO:0000313" key="7">
    <source>
        <dbReference type="Proteomes" id="UP001202248"/>
    </source>
</evidence>
<protein>
    <submittedName>
        <fullName evidence="6">Glycosyl hydrolase family 28 protein</fullName>
    </submittedName>
</protein>
<dbReference type="Pfam" id="PF00295">
    <property type="entry name" value="Glyco_hydro_28"/>
    <property type="match status" value="1"/>
</dbReference>
<dbReference type="SMART" id="SM00710">
    <property type="entry name" value="PbH1"/>
    <property type="match status" value="5"/>
</dbReference>
<feature type="signal peptide" evidence="5">
    <location>
        <begin position="1"/>
        <end position="24"/>
    </location>
</feature>
<keyword evidence="7" id="KW-1185">Reference proteome</keyword>
<dbReference type="Proteomes" id="UP001202248">
    <property type="component" value="Unassembled WGS sequence"/>
</dbReference>
<keyword evidence="3 4" id="KW-0326">Glycosidase</keyword>
<accession>A0ABS9SFY9</accession>
<dbReference type="GO" id="GO:0016787">
    <property type="term" value="F:hydrolase activity"/>
    <property type="evidence" value="ECO:0007669"/>
    <property type="project" value="UniProtKB-KW"/>
</dbReference>
<proteinExistence type="inferred from homology"/>
<keyword evidence="5" id="KW-0732">Signal</keyword>
<feature type="chain" id="PRO_5045877336" evidence="5">
    <location>
        <begin position="25"/>
        <end position="545"/>
    </location>
</feature>
<evidence type="ECO:0000256" key="1">
    <source>
        <dbReference type="ARBA" id="ARBA00008834"/>
    </source>
</evidence>
<dbReference type="InterPro" id="IPR006626">
    <property type="entry name" value="PbH1"/>
</dbReference>
<evidence type="ECO:0000256" key="3">
    <source>
        <dbReference type="ARBA" id="ARBA00023295"/>
    </source>
</evidence>
<keyword evidence="2 4" id="KW-0378">Hydrolase</keyword>
<organism evidence="6 7">
    <name type="scientific">Niabella ginsengisoli</name>
    <dbReference type="NCBI Taxonomy" id="522298"/>
    <lineage>
        <taxon>Bacteria</taxon>
        <taxon>Pseudomonadati</taxon>
        <taxon>Bacteroidota</taxon>
        <taxon>Chitinophagia</taxon>
        <taxon>Chitinophagales</taxon>
        <taxon>Chitinophagaceae</taxon>
        <taxon>Niabella</taxon>
    </lineage>
</organism>
<dbReference type="PANTHER" id="PTHR31339">
    <property type="entry name" value="PECTIN LYASE-RELATED"/>
    <property type="match status" value="1"/>
</dbReference>
<sequence>MTRDFFLKAIFHLILTTNAYTAFANSIFQYTKKDSIPVATQVGVSAITEHIEPIKAPFAMPQLQRPEFPALSVTILSLGAKEGTKVTKEIQATIDKVHQQGGGKVIIPKGRWHTGRIELKSNVNLEIAKGAELYFSGEVEDYRPAVFTRNEGIEVMSLGACIYANGQRNIAVTGKGKLIGPAKDGSVRKQIMTKDVIENVVSHTTPVAERVYEGHNGDFIFPPMFISPINCSNVLIEGISLENTAFWNIVPVYCDSVIIRGVTVHSVGIPRGDGIDIESSRNVLIEYCTLSCGDDCFTIKAGRGYDGLRVNRPTENVVVRYNLAKEGHGGITCGSETASMIRNLYVHDCVFNKTRSAIRFKTRRPRGGGGENLFYENIRISDAKYAFEWDMLGSAQHVGSMASRYPPREKNELTPMFRNITAKNFIIESTNQLIKATAIPESPLTNVSIENIKGNVENLIAAADVDGFTIKNAELNVQNPGINLLDVRNIIFKNVRFTSPGKGLTTNVTGPLSNNIKFIKTIPAKPQNWKKHFWQPDKASAPLKR</sequence>
<comment type="similarity">
    <text evidence="1 4">Belongs to the glycosyl hydrolase 28 family.</text>
</comment>
<dbReference type="InterPro" id="IPR012334">
    <property type="entry name" value="Pectin_lyas_fold"/>
</dbReference>
<dbReference type="InterPro" id="IPR011050">
    <property type="entry name" value="Pectin_lyase_fold/virulence"/>
</dbReference>
<gene>
    <name evidence="6" type="ORF">MKP09_04605</name>
</gene>
<evidence type="ECO:0000256" key="4">
    <source>
        <dbReference type="RuleBase" id="RU361169"/>
    </source>
</evidence>
<dbReference type="SUPFAM" id="SSF51126">
    <property type="entry name" value="Pectin lyase-like"/>
    <property type="match status" value="1"/>
</dbReference>
<evidence type="ECO:0000256" key="2">
    <source>
        <dbReference type="ARBA" id="ARBA00022801"/>
    </source>
</evidence>